<dbReference type="HOGENOM" id="CLU_274404_0_0_1"/>
<dbReference type="EMBL" id="KB822711">
    <property type="protein sequence ID" value="ETN46720.1"/>
    <property type="molecule type" value="Genomic_DNA"/>
</dbReference>
<feature type="compositionally biased region" description="Basic and acidic residues" evidence="2">
    <location>
        <begin position="668"/>
        <end position="680"/>
    </location>
</feature>
<evidence type="ECO:0000313" key="5">
    <source>
        <dbReference type="Proteomes" id="UP000030752"/>
    </source>
</evidence>
<feature type="transmembrane region" description="Helical" evidence="3">
    <location>
        <begin position="988"/>
        <end position="1006"/>
    </location>
</feature>
<feature type="compositionally biased region" description="Basic and acidic residues" evidence="2">
    <location>
        <begin position="425"/>
        <end position="439"/>
    </location>
</feature>
<feature type="region of interest" description="Disordered" evidence="2">
    <location>
        <begin position="407"/>
        <end position="465"/>
    </location>
</feature>
<feature type="compositionally biased region" description="Polar residues" evidence="2">
    <location>
        <begin position="410"/>
        <end position="424"/>
    </location>
</feature>
<proteinExistence type="predicted"/>
<feature type="compositionally biased region" description="Basic and acidic residues" evidence="2">
    <location>
        <begin position="571"/>
        <end position="582"/>
    </location>
</feature>
<feature type="region of interest" description="Disordered" evidence="2">
    <location>
        <begin position="20"/>
        <end position="233"/>
    </location>
</feature>
<dbReference type="Proteomes" id="UP000030752">
    <property type="component" value="Unassembled WGS sequence"/>
</dbReference>
<dbReference type="eggNOG" id="ENOG502SBBS">
    <property type="taxonomic scope" value="Eukaryota"/>
</dbReference>
<dbReference type="AlphaFoldDB" id="W2SDL8"/>
<dbReference type="STRING" id="1220924.W2SDL8"/>
<dbReference type="VEuPathDB" id="FungiDB:HMPREF1541_00909"/>
<dbReference type="OrthoDB" id="3439035at2759"/>
<evidence type="ECO:0000256" key="1">
    <source>
        <dbReference type="SAM" id="Coils"/>
    </source>
</evidence>
<feature type="compositionally biased region" description="Basic and acidic residues" evidence="2">
    <location>
        <begin position="250"/>
        <end position="259"/>
    </location>
</feature>
<feature type="compositionally biased region" description="Low complexity" evidence="2">
    <location>
        <begin position="327"/>
        <end position="345"/>
    </location>
</feature>
<keyword evidence="1" id="KW-0175">Coiled coil</keyword>
<feature type="region of interest" description="Disordered" evidence="2">
    <location>
        <begin position="484"/>
        <end position="503"/>
    </location>
</feature>
<reference evidence="4 5" key="1">
    <citation type="submission" date="2013-03" db="EMBL/GenBank/DDBJ databases">
        <title>The Genome Sequence of Phialophora europaea CBS 101466.</title>
        <authorList>
            <consortium name="The Broad Institute Genomics Platform"/>
            <person name="Cuomo C."/>
            <person name="de Hoog S."/>
            <person name="Gorbushina A."/>
            <person name="Walker B."/>
            <person name="Young S.K."/>
            <person name="Zeng Q."/>
            <person name="Gargeya S."/>
            <person name="Fitzgerald M."/>
            <person name="Haas B."/>
            <person name="Abouelleil A."/>
            <person name="Allen A.W."/>
            <person name="Alvarado L."/>
            <person name="Arachchi H.M."/>
            <person name="Berlin A.M."/>
            <person name="Chapman S.B."/>
            <person name="Gainer-Dewar J."/>
            <person name="Goldberg J."/>
            <person name="Griggs A."/>
            <person name="Gujja S."/>
            <person name="Hansen M."/>
            <person name="Howarth C."/>
            <person name="Imamovic A."/>
            <person name="Ireland A."/>
            <person name="Larimer J."/>
            <person name="McCowan C."/>
            <person name="Murphy C."/>
            <person name="Pearson M."/>
            <person name="Poon T.W."/>
            <person name="Priest M."/>
            <person name="Roberts A."/>
            <person name="Saif S."/>
            <person name="Shea T."/>
            <person name="Sisk P."/>
            <person name="Sykes S."/>
            <person name="Wortman J."/>
            <person name="Nusbaum C."/>
            <person name="Birren B."/>
        </authorList>
    </citation>
    <scope>NUCLEOTIDE SEQUENCE [LARGE SCALE GENOMIC DNA]</scope>
    <source>
        <strain evidence="4 5">CBS 101466</strain>
    </source>
</reference>
<feature type="region of interest" description="Disordered" evidence="2">
    <location>
        <begin position="805"/>
        <end position="832"/>
    </location>
</feature>
<keyword evidence="3" id="KW-0472">Membrane</keyword>
<feature type="region of interest" description="Disordered" evidence="2">
    <location>
        <begin position="247"/>
        <end position="389"/>
    </location>
</feature>
<dbReference type="GeneID" id="19968248"/>
<feature type="coiled-coil region" evidence="1">
    <location>
        <begin position="918"/>
        <end position="945"/>
    </location>
</feature>
<feature type="compositionally biased region" description="Polar residues" evidence="2">
    <location>
        <begin position="108"/>
        <end position="120"/>
    </location>
</feature>
<name>W2SDL8_CYPE1</name>
<feature type="compositionally biased region" description="Polar residues" evidence="2">
    <location>
        <begin position="74"/>
        <end position="85"/>
    </location>
</feature>
<sequence length="1168" mass="126731">MSRNKENNPLPPSRAVASVFIGKQPTPPSAEFFTDSLLEDTSRIPSPSPLKNKHAVSKPRRALGSSKPLHVSRDPNNLARNPTSSHEVRARGIRHQPPAPTLQRPLSIRSSNSDLITPPQSRDGPESIKSPMSVDSVPSHDLTDTYQRIYDEEELAATEREPLSSEDDEEEMDFDGQMGSPSKAPRSATARNSWAEPLAARNPTQHPVPDDADKENLAEERTGRLSEDTGMSFLAQLTDKDLAAKMTPHMTEHAKDMRRLQKGISTRPISFHAGTKPSEFIADDARSNASSGGSSRSYRRRNLRLNSPAVGGVAKAHSDTSLDARPRSQVSPAAQRSQQQSSPVSREPLRPLNIQFSSQEAQDEPTAHGQVSDDEGDETSAELRARERQFGLNRAKKLFGISGAVEATHEVSNANAPGTFSGSERQGRLQDGPGDHGDLTEDGNDFTQSSIRSQASDRSEFSVLRASSNKVPVTNKGILRKWARTAAEQQAERTQSVNSDIESSQVDWAGAAADVPLPSVENREVEAEAEESASPEHRRSAEGFRRVDNEMTGMTGMSFQVSESPPVKTKKSFDDILREKEMSLLSKQAVTKSRLEAIRERDPREAQRQLSRSPSGSSLRKSLSNDATTPQQVEKALEQVGEQIPDTPVVVFRSSSNNSRDLQTSGERPGHDRQSSHDTLQRFARLSATPKSSPSILPKLAPSNKQSEVEGKNERRSSEGAPQAKKPFIAATPKVTGAWTDTILPPDTINTVKAKPQPKYTQTPNVTVGGWVATPHPTISQRPSSAPEAIEEEVLEDLATDIMPNRNPRSASSHARPLEQQAATTEVNRPPVGQSALSNILAAQRARHSSGAADDTLDLGDATMASLEDLVDLNEEDITTLIRLGAEQDALQQLGENAAGTAIDGDTGDQKEGEIMVLDRLARKLHTLQSNIRHARRAVGRFEREMSEGVDEALAHQPHSDPLTPQILQQTPLVPTQLSSAGLVRGTGVFPILYSTLTLPLPLLFHTPKHRQHQLPQGRWRMGKPTPLLYVLLFLLAYYVLETLLSELYAHPLYAETYAWPAANQAPEPDSGLVVPTLLARVFGGDVQMRRSVKVAPAGAGTDTLEGWAQGLWVLGRAVVRLFAGGDGFVDGPAQGHGGVGASPAATTAAAAGAQRGDGWSMMNDEIL</sequence>
<gene>
    <name evidence="4" type="ORF">HMPREF1541_00909</name>
</gene>
<feature type="region of interest" description="Disordered" evidence="2">
    <location>
        <begin position="512"/>
        <end position="730"/>
    </location>
</feature>
<feature type="compositionally biased region" description="Basic and acidic residues" evidence="2">
    <location>
        <begin position="593"/>
        <end position="607"/>
    </location>
</feature>
<evidence type="ECO:0000256" key="3">
    <source>
        <dbReference type="SAM" id="Phobius"/>
    </source>
</evidence>
<feature type="compositionally biased region" description="Basic and acidic residues" evidence="2">
    <location>
        <begin position="707"/>
        <end position="718"/>
    </location>
</feature>
<feature type="compositionally biased region" description="Basic residues" evidence="2">
    <location>
        <begin position="51"/>
        <end position="61"/>
    </location>
</feature>
<dbReference type="RefSeq" id="XP_008711432.1">
    <property type="nucleotide sequence ID" value="XM_008713210.1"/>
</dbReference>
<keyword evidence="3" id="KW-1133">Transmembrane helix</keyword>
<feature type="compositionally biased region" description="Basic and acidic residues" evidence="2">
    <location>
        <begin position="208"/>
        <end position="227"/>
    </location>
</feature>
<feature type="compositionally biased region" description="Acidic residues" evidence="2">
    <location>
        <begin position="164"/>
        <end position="174"/>
    </location>
</feature>
<feature type="compositionally biased region" description="Polar residues" evidence="2">
    <location>
        <begin position="492"/>
        <end position="503"/>
    </location>
</feature>
<dbReference type="InParanoid" id="W2SDL8"/>
<feature type="compositionally biased region" description="Low complexity" evidence="2">
    <location>
        <begin position="287"/>
        <end position="296"/>
    </location>
</feature>
<protein>
    <submittedName>
        <fullName evidence="4">Uncharacterized protein</fullName>
    </submittedName>
</protein>
<keyword evidence="5" id="KW-1185">Reference proteome</keyword>
<feature type="compositionally biased region" description="Polar residues" evidence="2">
    <location>
        <begin position="445"/>
        <end position="454"/>
    </location>
</feature>
<feature type="compositionally biased region" description="Basic and acidic residues" evidence="2">
    <location>
        <begin position="316"/>
        <end position="326"/>
    </location>
</feature>
<evidence type="ECO:0000256" key="2">
    <source>
        <dbReference type="SAM" id="MobiDB-lite"/>
    </source>
</evidence>
<accession>W2SDL8</accession>
<feature type="transmembrane region" description="Helical" evidence="3">
    <location>
        <begin position="1027"/>
        <end position="1045"/>
    </location>
</feature>
<organism evidence="4 5">
    <name type="scientific">Cyphellophora europaea (strain CBS 101466)</name>
    <name type="common">Phialophora europaea</name>
    <dbReference type="NCBI Taxonomy" id="1220924"/>
    <lineage>
        <taxon>Eukaryota</taxon>
        <taxon>Fungi</taxon>
        <taxon>Dikarya</taxon>
        <taxon>Ascomycota</taxon>
        <taxon>Pezizomycotina</taxon>
        <taxon>Eurotiomycetes</taxon>
        <taxon>Chaetothyriomycetidae</taxon>
        <taxon>Chaetothyriales</taxon>
        <taxon>Cyphellophoraceae</taxon>
        <taxon>Cyphellophora</taxon>
    </lineage>
</organism>
<feature type="compositionally biased region" description="Basic and acidic residues" evidence="2">
    <location>
        <begin position="534"/>
        <end position="549"/>
    </location>
</feature>
<evidence type="ECO:0000313" key="4">
    <source>
        <dbReference type="EMBL" id="ETN46720.1"/>
    </source>
</evidence>
<keyword evidence="3" id="KW-0812">Transmembrane</keyword>
<feature type="compositionally biased region" description="Low complexity" evidence="2">
    <location>
        <begin position="608"/>
        <end position="624"/>
    </location>
</feature>